<dbReference type="EMBL" id="JBHUNP010000001">
    <property type="protein sequence ID" value="MFD2647254.1"/>
    <property type="molecule type" value="Genomic_DNA"/>
</dbReference>
<evidence type="ECO:0000256" key="1">
    <source>
        <dbReference type="SAM" id="Coils"/>
    </source>
</evidence>
<name>A0ABW5QI08_9HYPH</name>
<accession>A0ABW5QI08</accession>
<dbReference type="Proteomes" id="UP001597521">
    <property type="component" value="Unassembled WGS sequence"/>
</dbReference>
<keyword evidence="1" id="KW-0175">Coiled coil</keyword>
<evidence type="ECO:0000313" key="3">
    <source>
        <dbReference type="EMBL" id="MFD2647254.1"/>
    </source>
</evidence>
<protein>
    <submittedName>
        <fullName evidence="3">Uncharacterized protein</fullName>
    </submittedName>
</protein>
<proteinExistence type="predicted"/>
<comment type="caution">
    <text evidence="3">The sequence shown here is derived from an EMBL/GenBank/DDBJ whole genome shotgun (WGS) entry which is preliminary data.</text>
</comment>
<organism evidence="3 4">
    <name type="scientific">Devosia albogilva</name>
    <dbReference type="NCBI Taxonomy" id="429726"/>
    <lineage>
        <taxon>Bacteria</taxon>
        <taxon>Pseudomonadati</taxon>
        <taxon>Pseudomonadota</taxon>
        <taxon>Alphaproteobacteria</taxon>
        <taxon>Hyphomicrobiales</taxon>
        <taxon>Devosiaceae</taxon>
        <taxon>Devosia</taxon>
    </lineage>
</organism>
<reference evidence="4" key="1">
    <citation type="journal article" date="2019" name="Int. J. Syst. Evol. Microbiol.">
        <title>The Global Catalogue of Microorganisms (GCM) 10K type strain sequencing project: providing services to taxonomists for standard genome sequencing and annotation.</title>
        <authorList>
            <consortium name="The Broad Institute Genomics Platform"/>
            <consortium name="The Broad Institute Genome Sequencing Center for Infectious Disease"/>
            <person name="Wu L."/>
            <person name="Ma J."/>
        </authorList>
    </citation>
    <scope>NUCLEOTIDE SEQUENCE [LARGE SCALE GENOMIC DNA]</scope>
    <source>
        <strain evidence="4">CCM 7427</strain>
    </source>
</reference>
<evidence type="ECO:0000313" key="4">
    <source>
        <dbReference type="Proteomes" id="UP001597521"/>
    </source>
</evidence>
<evidence type="ECO:0000256" key="2">
    <source>
        <dbReference type="SAM" id="Phobius"/>
    </source>
</evidence>
<feature type="coiled-coil region" evidence="1">
    <location>
        <begin position="233"/>
        <end position="260"/>
    </location>
</feature>
<feature type="coiled-coil region" evidence="1">
    <location>
        <begin position="65"/>
        <end position="152"/>
    </location>
</feature>
<dbReference type="RefSeq" id="WP_386832286.1">
    <property type="nucleotide sequence ID" value="NZ_JBHUNP010000001.1"/>
</dbReference>
<feature type="transmembrane region" description="Helical" evidence="2">
    <location>
        <begin position="6"/>
        <end position="28"/>
    </location>
</feature>
<keyword evidence="2" id="KW-1133">Transmembrane helix</keyword>
<keyword evidence="2" id="KW-0812">Transmembrane</keyword>
<keyword evidence="4" id="KW-1185">Reference proteome</keyword>
<gene>
    <name evidence="3" type="ORF">ACFSX5_05515</name>
</gene>
<sequence length="375" mass="41721">MLIENIMYFALGFFAAGLLALVVLPAVWKRAVRLTRRRIEAATPITLAEFRADKDQLRAEFALTIRKLEQTIETQRARLAEQLAEVNQARADTGAMKLERERFAAELAERDVREDALRTELADTERQLADLAQQLRMRERDLEARAAELAELRETIRGDAPASLDVDGETLTGDYDDDVERLTTALAIERKRSSFLEEQARDLVARLESSDRRSAEATAAIAQMRGALASRDERKAAAELEAAEARIASAETRLNEILGEEQAPTADAAPLLAETLGQADALAALREMVVGVESSILSGPPSDKAELRDRLSEIARRVSRVVYAADSDTTAPEPEESLFDRVQRFADEDLDHVEAEEPQRRVSERMTALQEILGR</sequence>
<keyword evidence="2" id="KW-0472">Membrane</keyword>